<dbReference type="Proteomes" id="UP000242770">
    <property type="component" value="Unassembled WGS sequence"/>
</dbReference>
<proteinExistence type="predicted"/>
<gene>
    <name evidence="2" type="primary">SSCI54560.1</name>
</gene>
<accession>A0A0F7RVI6</accession>
<evidence type="ECO:0000313" key="2">
    <source>
        <dbReference type="EMBL" id="CDS00931.1"/>
    </source>
</evidence>
<keyword evidence="3" id="KW-1185">Reference proteome</keyword>
<name>A0A0F7RVI6_9BASI</name>
<organism evidence="2 3">
    <name type="scientific">Sporisorium scitamineum</name>
    <dbReference type="NCBI Taxonomy" id="49012"/>
    <lineage>
        <taxon>Eukaryota</taxon>
        <taxon>Fungi</taxon>
        <taxon>Dikarya</taxon>
        <taxon>Basidiomycota</taxon>
        <taxon>Ustilaginomycotina</taxon>
        <taxon>Ustilaginomycetes</taxon>
        <taxon>Ustilaginales</taxon>
        <taxon>Ustilaginaceae</taxon>
        <taxon>Sporisorium</taxon>
    </lineage>
</organism>
<feature type="compositionally biased region" description="Polar residues" evidence="1">
    <location>
        <begin position="29"/>
        <end position="51"/>
    </location>
</feature>
<evidence type="ECO:0000313" key="3">
    <source>
        <dbReference type="Proteomes" id="UP000242770"/>
    </source>
</evidence>
<evidence type="ECO:0000256" key="1">
    <source>
        <dbReference type="SAM" id="MobiDB-lite"/>
    </source>
</evidence>
<sequence length="102" mass="11066">MWAQIARGSRRVSELATMMDHFVTCPTRTAVGQSDNLPGETTTPLQSSTGTAHPALSGSAREKRFTLLAAPFAAELRRRMGMAGNQLLPDFVPIDKRPLQNG</sequence>
<reference evidence="3" key="1">
    <citation type="submission" date="2014-06" db="EMBL/GenBank/DDBJ databases">
        <authorList>
            <person name="Berkman P.J."/>
        </authorList>
    </citation>
    <scope>NUCLEOTIDE SEQUENCE [LARGE SCALE GENOMIC DNA]</scope>
</reference>
<protein>
    <submittedName>
        <fullName evidence="2">Uncharacterized protein</fullName>
    </submittedName>
</protein>
<dbReference type="EMBL" id="CCFA01003265">
    <property type="protein sequence ID" value="CDS00931.1"/>
    <property type="molecule type" value="Genomic_DNA"/>
</dbReference>
<feature type="region of interest" description="Disordered" evidence="1">
    <location>
        <begin position="29"/>
        <end position="58"/>
    </location>
</feature>
<dbReference type="AlphaFoldDB" id="A0A0F7RVI6"/>